<dbReference type="Proteomes" id="UP000295238">
    <property type="component" value="Unassembled WGS sequence"/>
</dbReference>
<keyword evidence="11" id="KW-1185">Reference proteome</keyword>
<dbReference type="NCBIfam" id="TIGR00975">
    <property type="entry name" value="3a0107s03"/>
    <property type="match status" value="1"/>
</dbReference>
<evidence type="ECO:0000256" key="4">
    <source>
        <dbReference type="ARBA" id="ARBA00021889"/>
    </source>
</evidence>
<dbReference type="Pfam" id="PF12849">
    <property type="entry name" value="PBP_like_2"/>
    <property type="match status" value="1"/>
</dbReference>
<reference evidence="10 11" key="1">
    <citation type="submission" date="2019-03" db="EMBL/GenBank/DDBJ databases">
        <title>Rhizobium sp. nov., an bacterium isolated from biocrust in Mu Us Desert.</title>
        <authorList>
            <person name="Lixiong L."/>
        </authorList>
    </citation>
    <scope>NUCLEOTIDE SEQUENCE [LARGE SCALE GENOMIC DNA]</scope>
    <source>
        <strain evidence="10 11">SPY-1</strain>
    </source>
</reference>
<feature type="signal peptide" evidence="8">
    <location>
        <begin position="1"/>
        <end position="26"/>
    </location>
</feature>
<name>A0A4R5UH73_9HYPH</name>
<dbReference type="GO" id="GO:0042301">
    <property type="term" value="F:phosphate ion binding"/>
    <property type="evidence" value="ECO:0007669"/>
    <property type="project" value="InterPro"/>
</dbReference>
<proteinExistence type="inferred from homology"/>
<keyword evidence="5 7" id="KW-0813">Transport</keyword>
<dbReference type="InterPro" id="IPR024370">
    <property type="entry name" value="PBP_domain"/>
</dbReference>
<dbReference type="NCBIfam" id="NF008171">
    <property type="entry name" value="PRK10918.1"/>
    <property type="match status" value="1"/>
</dbReference>
<dbReference type="InterPro" id="IPR005673">
    <property type="entry name" value="ABC_phos-bd_PstS"/>
</dbReference>
<keyword evidence="8" id="KW-0732">Signal</keyword>
<protein>
    <recommendedName>
        <fullName evidence="4 7">Phosphate-binding protein PstS</fullName>
    </recommendedName>
</protein>
<gene>
    <name evidence="10" type="primary">pstS</name>
    <name evidence="10" type="ORF">E2F50_13515</name>
</gene>
<comment type="subunit">
    <text evidence="3 7">The complex is composed of two ATP-binding proteins (PstB), two transmembrane proteins (PstC and PstA) and a solute-binding protein (PstS).</text>
</comment>
<dbReference type="InterPro" id="IPR050962">
    <property type="entry name" value="Phosphate-bind_PstS"/>
</dbReference>
<evidence type="ECO:0000313" key="10">
    <source>
        <dbReference type="EMBL" id="TDK35269.1"/>
    </source>
</evidence>
<comment type="caution">
    <text evidence="10">The sequence shown here is derived from an EMBL/GenBank/DDBJ whole genome shotgun (WGS) entry which is preliminary data.</text>
</comment>
<evidence type="ECO:0000256" key="2">
    <source>
        <dbReference type="ARBA" id="ARBA00008725"/>
    </source>
</evidence>
<evidence type="ECO:0000313" key="11">
    <source>
        <dbReference type="Proteomes" id="UP000295238"/>
    </source>
</evidence>
<dbReference type="PANTHER" id="PTHR42996">
    <property type="entry name" value="PHOSPHATE-BINDING PROTEIN PSTS"/>
    <property type="match status" value="1"/>
</dbReference>
<dbReference type="OrthoDB" id="9801510at2"/>
<feature type="domain" description="PBP" evidence="9">
    <location>
        <begin position="26"/>
        <end position="308"/>
    </location>
</feature>
<dbReference type="CDD" id="cd13565">
    <property type="entry name" value="PBP2_PstS"/>
    <property type="match status" value="1"/>
</dbReference>
<sequence length="351" mass="37161">MRHFIPTAFAVATAAAASFISPVAQAADISGAGATFPYPIYAKWADAYKKETGNGLNYQSIGSGGGVKQIKAKTVTFGATDAPLKGEDLEASGLAQFPMVMGGIVPVVNIEGVDPGELVLDGKTLADIFMGKITSWDDAAIKKLNPDSKLPSQAIAVVHRSDGSGTTYNFAYYLGETSPEWKEKVGVNSALEWPVGIGAKGNEGVANNVKQAAGAIGYVEYAYAKQNKMIYADMINKDGKKVEPTAASFSAAAANAKWDSQPGYGVILANQPGAESWPMTAATWILVYKKPDDAAATAEALKFFDWSYKNGAKMANELDYVPMPEAVVKSVEDMWKKDVVGKDGKSLFAAK</sequence>
<organism evidence="10 11">
    <name type="scientific">Rhizobium deserti</name>
    <dbReference type="NCBI Taxonomy" id="2547961"/>
    <lineage>
        <taxon>Bacteria</taxon>
        <taxon>Pseudomonadati</taxon>
        <taxon>Pseudomonadota</taxon>
        <taxon>Alphaproteobacteria</taxon>
        <taxon>Hyphomicrobiales</taxon>
        <taxon>Rhizobiaceae</taxon>
        <taxon>Rhizobium/Agrobacterium group</taxon>
        <taxon>Rhizobium</taxon>
    </lineage>
</organism>
<evidence type="ECO:0000256" key="3">
    <source>
        <dbReference type="ARBA" id="ARBA00011529"/>
    </source>
</evidence>
<comment type="similarity">
    <text evidence="2 7">Belongs to the PstS family.</text>
</comment>
<keyword evidence="6 7" id="KW-0592">Phosphate transport</keyword>
<dbReference type="EMBL" id="SMTL01000003">
    <property type="protein sequence ID" value="TDK35269.1"/>
    <property type="molecule type" value="Genomic_DNA"/>
</dbReference>
<comment type="function">
    <text evidence="1 7">Part of the ABC transporter complex PstSACB involved in phosphate import.</text>
</comment>
<dbReference type="RefSeq" id="WP_133316691.1">
    <property type="nucleotide sequence ID" value="NZ_SMTL01000003.1"/>
</dbReference>
<evidence type="ECO:0000256" key="8">
    <source>
        <dbReference type="SAM" id="SignalP"/>
    </source>
</evidence>
<dbReference type="PIRSF" id="PIRSF002756">
    <property type="entry name" value="PstS"/>
    <property type="match status" value="1"/>
</dbReference>
<dbReference type="GO" id="GO:0035435">
    <property type="term" value="P:phosphate ion transmembrane transport"/>
    <property type="evidence" value="ECO:0007669"/>
    <property type="project" value="InterPro"/>
</dbReference>
<evidence type="ECO:0000256" key="1">
    <source>
        <dbReference type="ARBA" id="ARBA00002841"/>
    </source>
</evidence>
<dbReference type="GO" id="GO:0043190">
    <property type="term" value="C:ATP-binding cassette (ABC) transporter complex"/>
    <property type="evidence" value="ECO:0007669"/>
    <property type="project" value="InterPro"/>
</dbReference>
<evidence type="ECO:0000256" key="5">
    <source>
        <dbReference type="ARBA" id="ARBA00022448"/>
    </source>
</evidence>
<dbReference type="AlphaFoldDB" id="A0A4R5UH73"/>
<dbReference type="PANTHER" id="PTHR42996:SF1">
    <property type="entry name" value="PHOSPHATE-BINDING PROTEIN PSTS"/>
    <property type="match status" value="1"/>
</dbReference>
<feature type="chain" id="PRO_5021030376" description="Phosphate-binding protein PstS" evidence="8">
    <location>
        <begin position="27"/>
        <end position="351"/>
    </location>
</feature>
<evidence type="ECO:0000256" key="7">
    <source>
        <dbReference type="PIRNR" id="PIRNR002756"/>
    </source>
</evidence>
<accession>A0A4R5UH73</accession>
<evidence type="ECO:0000259" key="9">
    <source>
        <dbReference type="Pfam" id="PF12849"/>
    </source>
</evidence>
<dbReference type="SUPFAM" id="SSF53850">
    <property type="entry name" value="Periplasmic binding protein-like II"/>
    <property type="match status" value="1"/>
</dbReference>
<evidence type="ECO:0000256" key="6">
    <source>
        <dbReference type="ARBA" id="ARBA00022592"/>
    </source>
</evidence>
<dbReference type="Gene3D" id="3.40.190.10">
    <property type="entry name" value="Periplasmic binding protein-like II"/>
    <property type="match status" value="2"/>
</dbReference>